<dbReference type="SUPFAM" id="SSF48452">
    <property type="entry name" value="TPR-like"/>
    <property type="match status" value="1"/>
</dbReference>
<dbReference type="Proteomes" id="UP000318681">
    <property type="component" value="Unassembled WGS sequence"/>
</dbReference>
<sequence length="530" mass="57777">MGNAGKVARLLGGIALLAISPGAKAAWLEARTNNFVVLADVKDAEIRSLASRLERYDQGLRRMRGMPPVTGPRSNPVTVYVVPGITDVQRLCNGGRKKPGCNNIAGWYMGRAEGSVAFTPRRSGQGSVLDLNAQTVLFHEYAHHFMLENWAAAYPAWFIEGFAEFNGTATFEKDGALGFGQPAYHRFYGLVSGKPLPLATMLAADRPLRTAQQREALYGRGWLLTHYLTLSGARKGQLDAYLTAINQGMRGQKAAETAFGDIATLDHELDTYLNRRSLSYIRIDPAALTPVTMVVRPLSAGEGAMMPVRMRSDRGVDNEEARLLLAEARRVAAAFPADAGVQAALAEAEYDAGNDDLAEAAADRALAADARMREAMVYKGRAQVRRLERTGIRDPKAWIAARRWYLKANSLDHDDAAALMLFYTSFLAEGRPPTANAVAALQQAFMLVPQDESLRWMLVRRYAEEGRLKEARETLAPLAYDPHAAADNPFATVLAAIDTRDVAAVRAAIRAVENQPPESETSGAPPARPN</sequence>
<feature type="chain" id="PRO_5021764244" evidence="2">
    <location>
        <begin position="26"/>
        <end position="530"/>
    </location>
</feature>
<evidence type="ECO:0000256" key="2">
    <source>
        <dbReference type="SAM" id="SignalP"/>
    </source>
</evidence>
<gene>
    <name evidence="3" type="ORF">FOY91_08465</name>
</gene>
<organism evidence="3 4">
    <name type="scientific">Alterirhizorhabdus solaris</name>
    <dbReference type="NCBI Taxonomy" id="2529389"/>
    <lineage>
        <taxon>Bacteria</taxon>
        <taxon>Pseudomonadati</taxon>
        <taxon>Pseudomonadota</taxon>
        <taxon>Alphaproteobacteria</taxon>
        <taxon>Sphingomonadales</taxon>
        <taxon>Rhizorhabdaceae</taxon>
        <taxon>Alterirhizorhabdus</taxon>
    </lineage>
</organism>
<dbReference type="InterPro" id="IPR011990">
    <property type="entry name" value="TPR-like_helical_dom_sf"/>
</dbReference>
<dbReference type="EMBL" id="VNIM01000026">
    <property type="protein sequence ID" value="TVV75000.1"/>
    <property type="molecule type" value="Genomic_DNA"/>
</dbReference>
<dbReference type="Gene3D" id="1.25.40.10">
    <property type="entry name" value="Tetratricopeptide repeat domain"/>
    <property type="match status" value="1"/>
</dbReference>
<evidence type="ECO:0000313" key="4">
    <source>
        <dbReference type="Proteomes" id="UP000318681"/>
    </source>
</evidence>
<keyword evidence="4" id="KW-1185">Reference proteome</keyword>
<dbReference type="OrthoDB" id="5523615at2"/>
<evidence type="ECO:0000313" key="3">
    <source>
        <dbReference type="EMBL" id="TVV75000.1"/>
    </source>
</evidence>
<protein>
    <submittedName>
        <fullName evidence="3">Tetratricopeptide repeat protein</fullName>
    </submittedName>
</protein>
<feature type="signal peptide" evidence="2">
    <location>
        <begin position="1"/>
        <end position="25"/>
    </location>
</feature>
<comment type="caution">
    <text evidence="3">The sequence shown here is derived from an EMBL/GenBank/DDBJ whole genome shotgun (WGS) entry which is preliminary data.</text>
</comment>
<dbReference type="AlphaFoldDB" id="A0A558R6J1"/>
<reference evidence="3 4" key="1">
    <citation type="submission" date="2019-07" db="EMBL/GenBank/DDBJ databases">
        <title>Sphingomonas solaris sp. nov., isolated from a solar panel from Boston, Massachusetts.</title>
        <authorList>
            <person name="Tanner K."/>
            <person name="Pascual J."/>
            <person name="Mancuso C."/>
            <person name="Pereto J."/>
            <person name="Khalil A."/>
            <person name="Vilanova C."/>
        </authorList>
    </citation>
    <scope>NUCLEOTIDE SEQUENCE [LARGE SCALE GENOMIC DNA]</scope>
    <source>
        <strain evidence="3 4">R4DWN</strain>
    </source>
</reference>
<name>A0A558R6J1_9SPHN</name>
<evidence type="ECO:0000256" key="1">
    <source>
        <dbReference type="SAM" id="MobiDB-lite"/>
    </source>
</evidence>
<keyword evidence="2" id="KW-0732">Signal</keyword>
<feature type="region of interest" description="Disordered" evidence="1">
    <location>
        <begin position="511"/>
        <end position="530"/>
    </location>
</feature>
<accession>A0A558R6J1</accession>
<dbReference type="RefSeq" id="WP_145150060.1">
    <property type="nucleotide sequence ID" value="NZ_VNIM01000026.1"/>
</dbReference>
<proteinExistence type="predicted"/>